<reference evidence="1 2" key="1">
    <citation type="journal article" date="1991" name="Int. J. Syst. Bacteriol.">
        <title>Description of the erythromycin-producing bacterium Arthrobacter sp. strain NRRL B-3381 as Aeromicrobium erythreum gen. nov., sp. nov.</title>
        <authorList>
            <person name="Miller E.S."/>
            <person name="Woese C.R."/>
            <person name="Brenner S."/>
        </authorList>
    </citation>
    <scope>NUCLEOTIDE SEQUENCE [LARGE SCALE GENOMIC DNA]</scope>
    <source>
        <strain evidence="1 2">AR18</strain>
    </source>
</reference>
<proteinExistence type="predicted"/>
<dbReference type="NCBIfam" id="NF040618">
    <property type="entry name" value="PPA1309_fam"/>
    <property type="match status" value="1"/>
</dbReference>
<dbReference type="KEGG" id="aer:AERYTH_05970"/>
<dbReference type="InterPro" id="IPR047681">
    <property type="entry name" value="PPA1309-like"/>
</dbReference>
<protein>
    <submittedName>
        <fullName evidence="1">Uncharacterized protein</fullName>
    </submittedName>
</protein>
<dbReference type="AlphaFoldDB" id="A0A0U4B8G8"/>
<dbReference type="EMBL" id="CP011502">
    <property type="protein sequence ID" value="ALX04281.1"/>
    <property type="molecule type" value="Genomic_DNA"/>
</dbReference>
<sequence>MTTPEQEPLPSTPLRLAALEVEAHVAADGWDQAPRLYALVRTAALVEAEPSLAAQLAVPLRDAPDGFTTIEQELHLAGRPLEDVLEEIQWPDAVDGCAVVVERIMLPPEAEEDLPSDPAAVAEAAARHPARQDVRLVAVVDRTGERHSAVRARTPADATLLEGPDLVPGLVQALLRTLDLNA</sequence>
<keyword evidence="2" id="KW-1185">Reference proteome</keyword>
<evidence type="ECO:0000313" key="1">
    <source>
        <dbReference type="EMBL" id="ALX04281.1"/>
    </source>
</evidence>
<dbReference type="PATRIC" id="fig|2041.4.peg.1240"/>
<organism evidence="1 2">
    <name type="scientific">Aeromicrobium erythreum</name>
    <dbReference type="NCBI Taxonomy" id="2041"/>
    <lineage>
        <taxon>Bacteria</taxon>
        <taxon>Bacillati</taxon>
        <taxon>Actinomycetota</taxon>
        <taxon>Actinomycetes</taxon>
        <taxon>Propionibacteriales</taxon>
        <taxon>Nocardioidaceae</taxon>
        <taxon>Aeromicrobium</taxon>
    </lineage>
</organism>
<dbReference type="OrthoDB" id="3266223at2"/>
<name>A0A0U4B8G8_9ACTN</name>
<dbReference type="STRING" id="2041.AERYTH_05970"/>
<dbReference type="Proteomes" id="UP000067689">
    <property type="component" value="Chromosome"/>
</dbReference>
<evidence type="ECO:0000313" key="2">
    <source>
        <dbReference type="Proteomes" id="UP000067689"/>
    </source>
</evidence>
<gene>
    <name evidence="1" type="ORF">AERYTH_05970</name>
</gene>
<accession>A0A0U4B8G8</accession>
<dbReference type="RefSeq" id="WP_067861416.1">
    <property type="nucleotide sequence ID" value="NZ_CP011502.1"/>
</dbReference>